<reference evidence="1 2" key="1">
    <citation type="journal article" date="2019" name="Nat. Plants">
        <title>Genome sequencing of Musa balbisiana reveals subgenome evolution and function divergence in polyploid bananas.</title>
        <authorList>
            <person name="Yao X."/>
        </authorList>
    </citation>
    <scope>NUCLEOTIDE SEQUENCE [LARGE SCALE GENOMIC DNA]</scope>
    <source>
        <strain evidence="2">cv. DH-PKW</strain>
        <tissue evidence="1">Leaves</tissue>
    </source>
</reference>
<dbReference type="EMBL" id="PYDT01000269">
    <property type="protein sequence ID" value="THU42857.1"/>
    <property type="molecule type" value="Genomic_DNA"/>
</dbReference>
<protein>
    <submittedName>
        <fullName evidence="1">Uncharacterized protein</fullName>
    </submittedName>
</protein>
<gene>
    <name evidence="1" type="ORF">C4D60_Mb00t05580</name>
</gene>
<evidence type="ECO:0000313" key="1">
    <source>
        <dbReference type="EMBL" id="THU42857.1"/>
    </source>
</evidence>
<sequence length="77" mass="8762">MAPTDQSRASKRSSGLRQDLIPSLRGLLYYIKVAKIKSLLHRILFRNSARACSPLTTHSSLFGVVYCKRKQEKRDKA</sequence>
<proteinExistence type="predicted"/>
<organism evidence="1 2">
    <name type="scientific">Musa balbisiana</name>
    <name type="common">Banana</name>
    <dbReference type="NCBI Taxonomy" id="52838"/>
    <lineage>
        <taxon>Eukaryota</taxon>
        <taxon>Viridiplantae</taxon>
        <taxon>Streptophyta</taxon>
        <taxon>Embryophyta</taxon>
        <taxon>Tracheophyta</taxon>
        <taxon>Spermatophyta</taxon>
        <taxon>Magnoliopsida</taxon>
        <taxon>Liliopsida</taxon>
        <taxon>Zingiberales</taxon>
        <taxon>Musaceae</taxon>
        <taxon>Musa</taxon>
    </lineage>
</organism>
<name>A0A4S8I4T1_MUSBA</name>
<comment type="caution">
    <text evidence="1">The sequence shown here is derived from an EMBL/GenBank/DDBJ whole genome shotgun (WGS) entry which is preliminary data.</text>
</comment>
<evidence type="ECO:0000313" key="2">
    <source>
        <dbReference type="Proteomes" id="UP000317650"/>
    </source>
</evidence>
<dbReference type="AlphaFoldDB" id="A0A4S8I4T1"/>
<accession>A0A4S8I4T1</accession>
<keyword evidence="2" id="KW-1185">Reference proteome</keyword>
<dbReference type="Proteomes" id="UP000317650">
    <property type="component" value="Unassembled WGS sequence"/>
</dbReference>